<accession>A0A381Z440</accession>
<dbReference type="Pfam" id="PF01547">
    <property type="entry name" value="SBP_bac_1"/>
    <property type="match status" value="1"/>
</dbReference>
<proteinExistence type="predicted"/>
<sequence length="383" mass="42400">ANIELDVSPYNGMSEKIRNSIRAPEGIYDIVITSTEFMSTYSDSGMFRNFNDLDPDYKLDDGICSYQNTSYWNYDTQSYDPVNGEFIGIPVNGNVQVLYYRRDLYEEKGLEPPKTWDDLIANASVFHDPPKMYGMIQRMERSSITYNFGPYMFSYGGSVYKDPAGGDFSIVFNSPEVKAAVEKYMEVRDKVGHPNSHAIGQGEMIQYLRTGKAAHAIVVIAAWGGMDDPDKSAVIGKIGAALNPAGPKGSGSSLGHWEAHIPKNIPDENAHEAFDFLKWLVTKENQIKYIENGAVPVRCDLINSPMAKEDRFRFLEALGQNSDVAQFIAPNVEAVESTAITNLYLNKIAAGEISIEDGLNAAAEELYQLLTKAGKKTGKLPPL</sequence>
<evidence type="ECO:0000313" key="1">
    <source>
        <dbReference type="EMBL" id="SVA84056.1"/>
    </source>
</evidence>
<protein>
    <recommendedName>
        <fullName evidence="2">Extracellular solute-binding protein</fullName>
    </recommendedName>
</protein>
<dbReference type="PANTHER" id="PTHR43649">
    <property type="entry name" value="ARABINOSE-BINDING PROTEIN-RELATED"/>
    <property type="match status" value="1"/>
</dbReference>
<gene>
    <name evidence="1" type="ORF">METZ01_LOCUS136910</name>
</gene>
<reference evidence="1" key="1">
    <citation type="submission" date="2018-05" db="EMBL/GenBank/DDBJ databases">
        <authorList>
            <person name="Lanie J.A."/>
            <person name="Ng W.-L."/>
            <person name="Kazmierczak K.M."/>
            <person name="Andrzejewski T.M."/>
            <person name="Davidsen T.M."/>
            <person name="Wayne K.J."/>
            <person name="Tettelin H."/>
            <person name="Glass J.I."/>
            <person name="Rusch D."/>
            <person name="Podicherti R."/>
            <person name="Tsui H.-C.T."/>
            <person name="Winkler M.E."/>
        </authorList>
    </citation>
    <scope>NUCLEOTIDE SEQUENCE</scope>
</reference>
<dbReference type="AlphaFoldDB" id="A0A381Z440"/>
<dbReference type="PANTHER" id="PTHR43649:SF12">
    <property type="entry name" value="DIACETYLCHITOBIOSE BINDING PROTEIN DASA"/>
    <property type="match status" value="1"/>
</dbReference>
<feature type="non-terminal residue" evidence="1">
    <location>
        <position position="1"/>
    </location>
</feature>
<name>A0A381Z440_9ZZZZ</name>
<dbReference type="EMBL" id="UINC01019888">
    <property type="protein sequence ID" value="SVA84056.1"/>
    <property type="molecule type" value="Genomic_DNA"/>
</dbReference>
<evidence type="ECO:0008006" key="2">
    <source>
        <dbReference type="Google" id="ProtNLM"/>
    </source>
</evidence>
<organism evidence="1">
    <name type="scientific">marine metagenome</name>
    <dbReference type="NCBI Taxonomy" id="408172"/>
    <lineage>
        <taxon>unclassified sequences</taxon>
        <taxon>metagenomes</taxon>
        <taxon>ecological metagenomes</taxon>
    </lineage>
</organism>
<dbReference type="SUPFAM" id="SSF53850">
    <property type="entry name" value="Periplasmic binding protein-like II"/>
    <property type="match status" value="1"/>
</dbReference>
<dbReference type="InterPro" id="IPR050490">
    <property type="entry name" value="Bact_solute-bd_prot1"/>
</dbReference>
<dbReference type="InterPro" id="IPR006059">
    <property type="entry name" value="SBP"/>
</dbReference>
<dbReference type="Gene3D" id="3.40.190.10">
    <property type="entry name" value="Periplasmic binding protein-like II"/>
    <property type="match status" value="2"/>
</dbReference>